<evidence type="ECO:0000256" key="3">
    <source>
        <dbReference type="ARBA" id="ARBA00022989"/>
    </source>
</evidence>
<sequence>MAHCPAVDVPEDQQLWIYCPSKAGAYVMTIVFALTTVAHIAQAFIHRKPYTVVIIIAGILQTLSYIMRILSIENPTSLGFYAISLVLILIAPIFTNAFVYMVMGRMTWNFTSKAKIGGVRPWRLGLIFVLLDILSFFVQIIGGIKAANPKGSTEAGFHIYMAGIAIQQLFIIIFFIFALSFHRIMNHEGGKPKMAYALLYTLYLSLLCITIRVIFRLCEYAEGAKSPTVSHEIYQYLLDSLPMLVALVSFNIIHPGVVMPDLQCLACFPKIW</sequence>
<feature type="transmembrane region" description="Helical" evidence="5">
    <location>
        <begin position="124"/>
        <end position="147"/>
    </location>
</feature>
<evidence type="ECO:0000313" key="7">
    <source>
        <dbReference type="Proteomes" id="UP000509510"/>
    </source>
</evidence>
<reference evidence="7" key="1">
    <citation type="submission" date="2020-06" db="EMBL/GenBank/DDBJ databases">
        <title>A chromosome-scale genome assembly of Talaromyces rugulosus W13939.</title>
        <authorList>
            <person name="Wang B."/>
            <person name="Guo L."/>
            <person name="Ye K."/>
            <person name="Wang L."/>
        </authorList>
    </citation>
    <scope>NUCLEOTIDE SEQUENCE [LARGE SCALE GENOMIC DNA]</scope>
    <source>
        <strain evidence="7">W13939</strain>
    </source>
</reference>
<evidence type="ECO:0008006" key="8">
    <source>
        <dbReference type="Google" id="ProtNLM"/>
    </source>
</evidence>
<dbReference type="GeneID" id="55996816"/>
<keyword evidence="3 5" id="KW-1133">Transmembrane helix</keyword>
<evidence type="ECO:0000256" key="5">
    <source>
        <dbReference type="SAM" id="Phobius"/>
    </source>
</evidence>
<evidence type="ECO:0000256" key="4">
    <source>
        <dbReference type="ARBA" id="ARBA00023136"/>
    </source>
</evidence>
<feature type="transmembrane region" description="Helical" evidence="5">
    <location>
        <begin position="78"/>
        <end position="103"/>
    </location>
</feature>
<dbReference type="PANTHER" id="PTHR31465:SF15">
    <property type="entry name" value="LIPID TRANSPORTER ATNI-RELATED"/>
    <property type="match status" value="1"/>
</dbReference>
<dbReference type="RefSeq" id="XP_035348349.1">
    <property type="nucleotide sequence ID" value="XM_035492456.1"/>
</dbReference>
<protein>
    <recommendedName>
        <fullName evidence="8">RTA1 domain protein</fullName>
    </recommendedName>
</protein>
<name>A0A7H8R9C1_TALRU</name>
<dbReference type="AlphaFoldDB" id="A0A7H8R9C1"/>
<dbReference type="KEGG" id="trg:TRUGW13939_09333"/>
<dbReference type="Pfam" id="PF04479">
    <property type="entry name" value="RTA1"/>
    <property type="match status" value="1"/>
</dbReference>
<feature type="transmembrane region" description="Helical" evidence="5">
    <location>
        <begin position="23"/>
        <end position="45"/>
    </location>
</feature>
<dbReference type="PANTHER" id="PTHR31465">
    <property type="entry name" value="PROTEIN RTA1-RELATED"/>
    <property type="match status" value="1"/>
</dbReference>
<proteinExistence type="predicted"/>
<accession>A0A7H8R9C1</accession>
<evidence type="ECO:0000256" key="2">
    <source>
        <dbReference type="ARBA" id="ARBA00022692"/>
    </source>
</evidence>
<dbReference type="GO" id="GO:0016020">
    <property type="term" value="C:membrane"/>
    <property type="evidence" value="ECO:0007669"/>
    <property type="project" value="UniProtKB-SubCell"/>
</dbReference>
<dbReference type="EMBL" id="CP055902">
    <property type="protein sequence ID" value="QKX62175.1"/>
    <property type="molecule type" value="Genomic_DNA"/>
</dbReference>
<feature type="transmembrane region" description="Helical" evidence="5">
    <location>
        <begin position="234"/>
        <end position="253"/>
    </location>
</feature>
<comment type="subcellular location">
    <subcellularLocation>
        <location evidence="1">Membrane</location>
        <topology evidence="1">Multi-pass membrane protein</topology>
    </subcellularLocation>
</comment>
<evidence type="ECO:0000313" key="6">
    <source>
        <dbReference type="EMBL" id="QKX62175.1"/>
    </source>
</evidence>
<feature type="transmembrane region" description="Helical" evidence="5">
    <location>
        <begin position="52"/>
        <end position="72"/>
    </location>
</feature>
<dbReference type="OrthoDB" id="5384040at2759"/>
<keyword evidence="7" id="KW-1185">Reference proteome</keyword>
<keyword evidence="4 5" id="KW-0472">Membrane</keyword>
<gene>
    <name evidence="6" type="ORF">TRUGW13939_09333</name>
</gene>
<evidence type="ECO:0000256" key="1">
    <source>
        <dbReference type="ARBA" id="ARBA00004141"/>
    </source>
</evidence>
<organism evidence="6 7">
    <name type="scientific">Talaromyces rugulosus</name>
    <name type="common">Penicillium rugulosum</name>
    <dbReference type="NCBI Taxonomy" id="121627"/>
    <lineage>
        <taxon>Eukaryota</taxon>
        <taxon>Fungi</taxon>
        <taxon>Dikarya</taxon>
        <taxon>Ascomycota</taxon>
        <taxon>Pezizomycotina</taxon>
        <taxon>Eurotiomycetes</taxon>
        <taxon>Eurotiomycetidae</taxon>
        <taxon>Eurotiales</taxon>
        <taxon>Trichocomaceae</taxon>
        <taxon>Talaromyces</taxon>
        <taxon>Talaromyces sect. Islandici</taxon>
    </lineage>
</organism>
<feature type="transmembrane region" description="Helical" evidence="5">
    <location>
        <begin position="159"/>
        <end position="182"/>
    </location>
</feature>
<dbReference type="Proteomes" id="UP000509510">
    <property type="component" value="Chromosome V"/>
</dbReference>
<keyword evidence="2 5" id="KW-0812">Transmembrane</keyword>
<dbReference type="InterPro" id="IPR007568">
    <property type="entry name" value="RTA1"/>
</dbReference>
<feature type="transmembrane region" description="Helical" evidence="5">
    <location>
        <begin position="194"/>
        <end position="214"/>
    </location>
</feature>